<proteinExistence type="predicted"/>
<dbReference type="KEGG" id="cps:CPS_3065"/>
<dbReference type="InterPro" id="IPR039420">
    <property type="entry name" value="WalR-like"/>
</dbReference>
<dbReference type="InterPro" id="IPR016032">
    <property type="entry name" value="Sig_transdc_resp-reg_C-effctor"/>
</dbReference>
<dbReference type="FunFam" id="3.40.50.2300:FF:000001">
    <property type="entry name" value="DNA-binding response regulator PhoB"/>
    <property type="match status" value="1"/>
</dbReference>
<protein>
    <submittedName>
        <fullName evidence="10">DNA-binding response regulator</fullName>
    </submittedName>
</protein>
<dbReference type="PROSITE" id="PS50110">
    <property type="entry name" value="RESPONSE_REGULATORY"/>
    <property type="match status" value="1"/>
</dbReference>
<keyword evidence="2" id="KW-0902">Two-component regulatory system</keyword>
<dbReference type="GO" id="GO:0006355">
    <property type="term" value="P:regulation of DNA-templated transcription"/>
    <property type="evidence" value="ECO:0007669"/>
    <property type="project" value="InterPro"/>
</dbReference>
<evidence type="ECO:0000259" key="9">
    <source>
        <dbReference type="PROSITE" id="PS51755"/>
    </source>
</evidence>
<name>Q47ZK7_COLP3</name>
<feature type="modified residue" description="4-aspartylphosphate" evidence="6">
    <location>
        <position position="63"/>
    </location>
</feature>
<dbReference type="GO" id="GO:0032993">
    <property type="term" value="C:protein-DNA complex"/>
    <property type="evidence" value="ECO:0007669"/>
    <property type="project" value="TreeGrafter"/>
</dbReference>
<dbReference type="InterPro" id="IPR001867">
    <property type="entry name" value="OmpR/PhoB-type_DNA-bd"/>
</dbReference>
<dbReference type="Pfam" id="PF00486">
    <property type="entry name" value="Trans_reg_C"/>
    <property type="match status" value="1"/>
</dbReference>
<dbReference type="GO" id="GO:0005829">
    <property type="term" value="C:cytosol"/>
    <property type="evidence" value="ECO:0007669"/>
    <property type="project" value="TreeGrafter"/>
</dbReference>
<evidence type="ECO:0000259" key="8">
    <source>
        <dbReference type="PROSITE" id="PS50110"/>
    </source>
</evidence>
<dbReference type="Pfam" id="PF00072">
    <property type="entry name" value="Response_reg"/>
    <property type="match status" value="1"/>
</dbReference>
<dbReference type="GO" id="GO:0000976">
    <property type="term" value="F:transcription cis-regulatory region binding"/>
    <property type="evidence" value="ECO:0007669"/>
    <property type="project" value="TreeGrafter"/>
</dbReference>
<keyword evidence="4 7" id="KW-0238">DNA-binding</keyword>
<dbReference type="EMBL" id="CP000083">
    <property type="protein sequence ID" value="AAZ25770.1"/>
    <property type="molecule type" value="Genomic_DNA"/>
</dbReference>
<dbReference type="PROSITE" id="PS51755">
    <property type="entry name" value="OMPR_PHOB"/>
    <property type="match status" value="1"/>
</dbReference>
<dbReference type="Proteomes" id="UP000000547">
    <property type="component" value="Chromosome"/>
</dbReference>
<dbReference type="CDD" id="cd00383">
    <property type="entry name" value="trans_reg_C"/>
    <property type="match status" value="1"/>
</dbReference>
<evidence type="ECO:0000256" key="6">
    <source>
        <dbReference type="PROSITE-ProRule" id="PRU00169"/>
    </source>
</evidence>
<sequence length="237" mass="26786">MFLLPTTVLNEKMHILIIEDDKEIARLTEIYLQSTGYETTIIADGSLAIAMIKKLSPDLILLDLMLPGVDGFELCKQAREFYNGPIIVLTAMEDDLSEVSLLKLGADDYLRKPAKPHIMSARIEALLRRAKVNNEKVTQELPNKLLINRDTLSVTLNNALVDLTNSEFDMLVLLADKSGQTVSREECIHSLRGIDFDVTNRSIDMRISALRKKLNDEKSPYKLIKTIRNKGYLLVNE</sequence>
<evidence type="ECO:0000256" key="4">
    <source>
        <dbReference type="ARBA" id="ARBA00023125"/>
    </source>
</evidence>
<accession>Q47ZK7</accession>
<dbReference type="PANTHER" id="PTHR48111">
    <property type="entry name" value="REGULATOR OF RPOS"/>
    <property type="match status" value="1"/>
</dbReference>
<dbReference type="SMART" id="SM00862">
    <property type="entry name" value="Trans_reg_C"/>
    <property type="match status" value="1"/>
</dbReference>
<dbReference type="HOGENOM" id="CLU_000445_30_4_6"/>
<feature type="domain" description="Response regulatory" evidence="8">
    <location>
        <begin position="14"/>
        <end position="127"/>
    </location>
</feature>
<feature type="DNA-binding region" description="OmpR/PhoB-type" evidence="7">
    <location>
        <begin position="136"/>
        <end position="236"/>
    </location>
</feature>
<dbReference type="Gene3D" id="3.40.50.2300">
    <property type="match status" value="1"/>
</dbReference>
<dbReference type="SUPFAM" id="SSF52172">
    <property type="entry name" value="CheY-like"/>
    <property type="match status" value="1"/>
</dbReference>
<dbReference type="InterPro" id="IPR011006">
    <property type="entry name" value="CheY-like_superfamily"/>
</dbReference>
<dbReference type="AlphaFoldDB" id="Q47ZK7"/>
<keyword evidence="3" id="KW-0805">Transcription regulation</keyword>
<evidence type="ECO:0000313" key="10">
    <source>
        <dbReference type="EMBL" id="AAZ25770.1"/>
    </source>
</evidence>
<evidence type="ECO:0000256" key="2">
    <source>
        <dbReference type="ARBA" id="ARBA00023012"/>
    </source>
</evidence>
<dbReference type="Gene3D" id="1.10.10.10">
    <property type="entry name" value="Winged helix-like DNA-binding domain superfamily/Winged helix DNA-binding domain"/>
    <property type="match status" value="1"/>
</dbReference>
<evidence type="ECO:0000256" key="1">
    <source>
        <dbReference type="ARBA" id="ARBA00022553"/>
    </source>
</evidence>
<dbReference type="GO" id="GO:0000156">
    <property type="term" value="F:phosphorelay response regulator activity"/>
    <property type="evidence" value="ECO:0007669"/>
    <property type="project" value="TreeGrafter"/>
</dbReference>
<keyword evidence="1 6" id="KW-0597">Phosphoprotein</keyword>
<evidence type="ECO:0000256" key="5">
    <source>
        <dbReference type="ARBA" id="ARBA00023163"/>
    </source>
</evidence>
<dbReference type="RefSeq" id="WP_011043852.1">
    <property type="nucleotide sequence ID" value="NC_003910.7"/>
</dbReference>
<feature type="domain" description="OmpR/PhoB-type" evidence="9">
    <location>
        <begin position="136"/>
        <end position="236"/>
    </location>
</feature>
<dbReference type="SMART" id="SM00448">
    <property type="entry name" value="REC"/>
    <property type="match status" value="1"/>
</dbReference>
<dbReference type="PANTHER" id="PTHR48111:SF47">
    <property type="entry name" value="TRANSCRIPTIONAL REGULATORY PROTEIN RSTA"/>
    <property type="match status" value="1"/>
</dbReference>
<reference evidence="10" key="1">
    <citation type="journal article" date="2005" name="Proc. Natl. Acad. Sci. U.S.A.">
        <title>The psychrophilic lifestyle as revealed by the genome sequence of Colwellia psychrerythraea 34H through genomic and proteomic analyses.</title>
        <authorList>
            <person name="Methe B.A."/>
            <person name="Nelson K.E."/>
            <person name="Deming J.W."/>
            <person name="Momen B."/>
            <person name="Melamud E."/>
            <person name="Zhang X."/>
            <person name="Moult J."/>
            <person name="Madupu R."/>
            <person name="Nelson W.C."/>
            <person name="Dodson R.J."/>
            <person name="Brinkac L.M."/>
            <person name="Daugherty S.C."/>
            <person name="Durkin A.S."/>
            <person name="DeBoy R.T."/>
            <person name="Kolonay J.F."/>
            <person name="Sullivan S.A."/>
            <person name="Zhou L."/>
            <person name="Davidsen T.M."/>
            <person name="Wu M."/>
            <person name="Huston A.L."/>
            <person name="Lewis M."/>
            <person name="Weaver B."/>
            <person name="Weidman J.F."/>
            <person name="Khouri H."/>
            <person name="Utterback T.R."/>
            <person name="Feldblyum T.V."/>
            <person name="Fraser C.M."/>
        </authorList>
    </citation>
    <scope>NUCLEOTIDE SEQUENCE [LARGE SCALE GENOMIC DNA]</scope>
    <source>
        <strain evidence="10">34H</strain>
    </source>
</reference>
<dbReference type="InterPro" id="IPR036388">
    <property type="entry name" value="WH-like_DNA-bd_sf"/>
</dbReference>
<evidence type="ECO:0000313" key="11">
    <source>
        <dbReference type="Proteomes" id="UP000000547"/>
    </source>
</evidence>
<keyword evidence="5" id="KW-0804">Transcription</keyword>
<dbReference type="STRING" id="167879.CPS_3065"/>
<evidence type="ECO:0000256" key="3">
    <source>
        <dbReference type="ARBA" id="ARBA00023015"/>
    </source>
</evidence>
<evidence type="ECO:0000256" key="7">
    <source>
        <dbReference type="PROSITE-ProRule" id="PRU01091"/>
    </source>
</evidence>
<gene>
    <name evidence="10" type="ordered locus">CPS_3065</name>
</gene>
<dbReference type="SUPFAM" id="SSF46894">
    <property type="entry name" value="C-terminal effector domain of the bipartite response regulators"/>
    <property type="match status" value="1"/>
</dbReference>
<dbReference type="InterPro" id="IPR001789">
    <property type="entry name" value="Sig_transdc_resp-reg_receiver"/>
</dbReference>
<organism evidence="10 11">
    <name type="scientific">Colwellia psychrerythraea (strain 34H / ATCC BAA-681)</name>
    <name type="common">Vibrio psychroerythus</name>
    <dbReference type="NCBI Taxonomy" id="167879"/>
    <lineage>
        <taxon>Bacteria</taxon>
        <taxon>Pseudomonadati</taxon>
        <taxon>Pseudomonadota</taxon>
        <taxon>Gammaproteobacteria</taxon>
        <taxon>Alteromonadales</taxon>
        <taxon>Colwelliaceae</taxon>
        <taxon>Colwellia</taxon>
    </lineage>
</organism>